<organism evidence="1 2">
    <name type="scientific">Fonsecaea multimorphosa CBS 102226</name>
    <dbReference type="NCBI Taxonomy" id="1442371"/>
    <lineage>
        <taxon>Eukaryota</taxon>
        <taxon>Fungi</taxon>
        <taxon>Dikarya</taxon>
        <taxon>Ascomycota</taxon>
        <taxon>Pezizomycotina</taxon>
        <taxon>Eurotiomycetes</taxon>
        <taxon>Chaetothyriomycetidae</taxon>
        <taxon>Chaetothyriales</taxon>
        <taxon>Herpotrichiellaceae</taxon>
        <taxon>Fonsecaea</taxon>
    </lineage>
</organism>
<name>A0A0D2KCX3_9EURO</name>
<evidence type="ECO:0000313" key="2">
    <source>
        <dbReference type="Proteomes" id="UP000053411"/>
    </source>
</evidence>
<reference evidence="1 2" key="1">
    <citation type="submission" date="2015-01" db="EMBL/GenBank/DDBJ databases">
        <title>The Genome Sequence of Fonsecaea multimorphosa CBS 102226.</title>
        <authorList>
            <consortium name="The Broad Institute Genomics Platform"/>
            <person name="Cuomo C."/>
            <person name="de Hoog S."/>
            <person name="Gorbushina A."/>
            <person name="Stielow B."/>
            <person name="Teixiera M."/>
            <person name="Abouelleil A."/>
            <person name="Chapman S.B."/>
            <person name="Priest M."/>
            <person name="Young S.K."/>
            <person name="Wortman J."/>
            <person name="Nusbaum C."/>
            <person name="Birren B."/>
        </authorList>
    </citation>
    <scope>NUCLEOTIDE SEQUENCE [LARGE SCALE GENOMIC DNA]</scope>
    <source>
        <strain evidence="1 2">CBS 102226</strain>
    </source>
</reference>
<dbReference type="AlphaFoldDB" id="A0A0D2KCX3"/>
<dbReference type="GeneID" id="27709442"/>
<evidence type="ECO:0000313" key="1">
    <source>
        <dbReference type="EMBL" id="KIY01030.1"/>
    </source>
</evidence>
<dbReference type="EMBL" id="KN848066">
    <property type="protein sequence ID" value="KIY01030.1"/>
    <property type="molecule type" value="Genomic_DNA"/>
</dbReference>
<protein>
    <submittedName>
        <fullName evidence="1">Uncharacterized protein</fullName>
    </submittedName>
</protein>
<dbReference type="VEuPathDB" id="FungiDB:Z520_03696"/>
<gene>
    <name evidence="1" type="ORF">Z520_03696</name>
</gene>
<keyword evidence="2" id="KW-1185">Reference proteome</keyword>
<sequence length="363" mass="41249">MPKKAKTEPKGPPCSHTYDATKTIPVDIDIAVATLADAHVVLQDHADHLLIHGYLKLSTQYSSNPVQDPSATGRKVNRVEQVDLAIEKIFHTSDWKGGRPLQPMIDVLQDEYTRKWGGTNAVYHDLARTYPEHREEIADKRGKHFGASILIQDLQTHCVDLRRFARRLDSYSSTSPLPLLLEMEVHGKPHAQLPKLAREALRRMTCEDPSQPGSEKDLLAAELLPECNLVIGIASQISEWKEKAAQVTQALNELLELHSYMENSLWEGVDKPELLLERVFLFQESTVMALMRDEICIAAAVERQLRACNVLSFTRIDKRFLIKNARFMAKVIKAEDIFMEVRRLLSRLQQKFDLVVRLPMNGS</sequence>
<proteinExistence type="predicted"/>
<dbReference type="Proteomes" id="UP000053411">
    <property type="component" value="Unassembled WGS sequence"/>
</dbReference>
<dbReference type="OrthoDB" id="4165504at2759"/>
<dbReference type="RefSeq" id="XP_016635152.1">
    <property type="nucleotide sequence ID" value="XM_016774206.1"/>
</dbReference>
<accession>A0A0D2KCX3</accession>